<dbReference type="EMBL" id="JPMI01000367">
    <property type="protein sequence ID" value="KFA87529.1"/>
    <property type="molecule type" value="Genomic_DNA"/>
</dbReference>
<evidence type="ECO:0000313" key="3">
    <source>
        <dbReference type="Proteomes" id="UP000028547"/>
    </source>
</evidence>
<dbReference type="AlphaFoldDB" id="A0A084SGE4"/>
<dbReference type="Proteomes" id="UP000028547">
    <property type="component" value="Unassembled WGS sequence"/>
</dbReference>
<proteinExistence type="predicted"/>
<feature type="domain" description="DUF2007" evidence="1">
    <location>
        <begin position="15"/>
        <end position="70"/>
    </location>
</feature>
<gene>
    <name evidence="2" type="ORF">Q664_46705</name>
</gene>
<accession>A0A084SGE4</accession>
<dbReference type="RefSeq" id="WP_043411786.1">
    <property type="nucleotide sequence ID" value="NZ_JPMI01000367.1"/>
</dbReference>
<protein>
    <recommendedName>
        <fullName evidence="1">DUF2007 domain-containing protein</fullName>
    </recommendedName>
</protein>
<comment type="caution">
    <text evidence="2">The sequence shown here is derived from an EMBL/GenBank/DDBJ whole genome shotgun (WGS) entry which is preliminary data.</text>
</comment>
<sequence>MKRVRFSVHRTAGEARLRAGLLTGSGLSVEVRGESLAPLAGEIPSTETWVELWVPEEEVERARELVEELEGDEEKAAREVECPGCREENPGNFELCWSCGEELPERPRPRLRAVS</sequence>
<name>A0A084SGE4_9BACT</name>
<reference evidence="2 3" key="1">
    <citation type="submission" date="2014-07" db="EMBL/GenBank/DDBJ databases">
        <title>Draft Genome Sequence of Gephyronic Acid Producer, Cystobacter violaceus Strain Cb vi76.</title>
        <authorList>
            <person name="Stevens D.C."/>
            <person name="Young J."/>
            <person name="Carmichael R."/>
            <person name="Tan J."/>
            <person name="Taylor R.E."/>
        </authorList>
    </citation>
    <scope>NUCLEOTIDE SEQUENCE [LARGE SCALE GENOMIC DNA]</scope>
    <source>
        <strain evidence="2 3">Cb vi76</strain>
    </source>
</reference>
<organism evidence="2 3">
    <name type="scientific">Archangium violaceum Cb vi76</name>
    <dbReference type="NCBI Taxonomy" id="1406225"/>
    <lineage>
        <taxon>Bacteria</taxon>
        <taxon>Pseudomonadati</taxon>
        <taxon>Myxococcota</taxon>
        <taxon>Myxococcia</taxon>
        <taxon>Myxococcales</taxon>
        <taxon>Cystobacterineae</taxon>
        <taxon>Archangiaceae</taxon>
        <taxon>Archangium</taxon>
    </lineage>
</organism>
<dbReference type="InterPro" id="IPR018551">
    <property type="entry name" value="DUF2007"/>
</dbReference>
<evidence type="ECO:0000259" key="1">
    <source>
        <dbReference type="Pfam" id="PF09413"/>
    </source>
</evidence>
<dbReference type="Pfam" id="PF09413">
    <property type="entry name" value="DUF2007"/>
    <property type="match status" value="1"/>
</dbReference>
<evidence type="ECO:0000313" key="2">
    <source>
        <dbReference type="EMBL" id="KFA87529.1"/>
    </source>
</evidence>